<feature type="domain" description="Transposase IS4-like" evidence="6">
    <location>
        <begin position="134"/>
        <end position="304"/>
    </location>
</feature>
<evidence type="ECO:0000256" key="5">
    <source>
        <dbReference type="ARBA" id="ARBA00023172"/>
    </source>
</evidence>
<dbReference type="OrthoDB" id="9774608at2"/>
<comment type="function">
    <text evidence="1">Involved in the transposition of the insertion sequence IS5.</text>
</comment>
<dbReference type="Pfam" id="PF05598">
    <property type="entry name" value="DUF772"/>
    <property type="match status" value="1"/>
</dbReference>
<dbReference type="InterPro" id="IPR002559">
    <property type="entry name" value="Transposase_11"/>
</dbReference>
<dbReference type="InterPro" id="IPR047959">
    <property type="entry name" value="Transpos_IS5"/>
</dbReference>
<keyword evidence="5" id="KW-0233">DNA recombination</keyword>
<feature type="domain" description="Transposase InsH N-terminal" evidence="7">
    <location>
        <begin position="12"/>
        <end position="107"/>
    </location>
</feature>
<evidence type="ECO:0000256" key="4">
    <source>
        <dbReference type="ARBA" id="ARBA00023125"/>
    </source>
</evidence>
<evidence type="ECO:0000256" key="2">
    <source>
        <dbReference type="ARBA" id="ARBA00010075"/>
    </source>
</evidence>
<reference evidence="8 9" key="1">
    <citation type="journal article" date="2014" name="BMC Genomics">
        <title>The genome of the intracellular bacterium of the coastal bivalve, Solemya velum: a blueprint for thriving in and out of symbiosis.</title>
        <authorList>
            <person name="Dmytrenko O."/>
            <person name="Russell S.L."/>
            <person name="Loo W.T."/>
            <person name="Fontanez K.M."/>
            <person name="Liao L."/>
            <person name="Roeselers G."/>
            <person name="Sharma R."/>
            <person name="Stewart F.J."/>
            <person name="Newton I.L."/>
            <person name="Woyke T."/>
            <person name="Wu D."/>
            <person name="Lang J.M."/>
            <person name="Eisen J.A."/>
            <person name="Cavanaugh C.M."/>
        </authorList>
    </citation>
    <scope>NUCLEOTIDE SEQUENCE [LARGE SCALE GENOMIC DNA]</scope>
    <source>
        <strain evidence="8 9">WH</strain>
    </source>
</reference>
<dbReference type="eggNOG" id="COG3039">
    <property type="taxonomic scope" value="Bacteria"/>
</dbReference>
<dbReference type="PANTHER" id="PTHR35604">
    <property type="entry name" value="TRANSPOSASE INSH FOR INSERTION SEQUENCE ELEMENT IS5A-RELATED"/>
    <property type="match status" value="1"/>
</dbReference>
<sequence length="316" mass="36728">MKQLSFTTAEHDLKKKQTRREKFLSEMDLVTPCQLIEPFYPKAGRPGRPPIGLEKMLRIYFLQQWYSLSDPAAEEALYDMESMRQFVWIVLHEEPIPDETTILKFRRLLEEHHLTEALFAEVRCFLDEKGLFLKQGTIVDATMIAAPPSTKNKKRKRDAEMSQTRKANQWYFGMKSHIGVDADSGLIHSIEATTAKTHDSKVIDQLLHGDEKDVHGDKAYASNERHLLNSTPGKRIWCMPFKKQRGQDLPEWQREINRGLSSLRAKVEHPFRVIKCQFGYRKVRYKGLEKNARQQQTLFALANLYLARRQLLAMAG</sequence>
<dbReference type="AlphaFoldDB" id="A0A0B0H6E0"/>
<dbReference type="RefSeq" id="WP_043116934.1">
    <property type="nucleotide sequence ID" value="NZ_JRAA01000002.1"/>
</dbReference>
<evidence type="ECO:0000256" key="3">
    <source>
        <dbReference type="ARBA" id="ARBA00022578"/>
    </source>
</evidence>
<dbReference type="GO" id="GO:0006313">
    <property type="term" value="P:DNA transposition"/>
    <property type="evidence" value="ECO:0007669"/>
    <property type="project" value="InterPro"/>
</dbReference>
<dbReference type="InterPro" id="IPR008490">
    <property type="entry name" value="Transposase_InsH_N"/>
</dbReference>
<dbReference type="EMBL" id="JRAA01000002">
    <property type="protein sequence ID" value="KHF24690.1"/>
    <property type="molecule type" value="Genomic_DNA"/>
</dbReference>
<dbReference type="Pfam" id="PF01609">
    <property type="entry name" value="DDE_Tnp_1"/>
    <property type="match status" value="1"/>
</dbReference>
<evidence type="ECO:0000313" key="8">
    <source>
        <dbReference type="EMBL" id="KHF24690.1"/>
    </source>
</evidence>
<dbReference type="GO" id="GO:0003677">
    <property type="term" value="F:DNA binding"/>
    <property type="evidence" value="ECO:0007669"/>
    <property type="project" value="UniProtKB-KW"/>
</dbReference>
<organism evidence="8 9">
    <name type="scientific">Solemya velum gill symbiont</name>
    <dbReference type="NCBI Taxonomy" id="2340"/>
    <lineage>
        <taxon>Bacteria</taxon>
        <taxon>Pseudomonadati</taxon>
        <taxon>Pseudomonadota</taxon>
        <taxon>Gammaproteobacteria</taxon>
        <taxon>sulfur-oxidizing symbionts</taxon>
    </lineage>
</organism>
<protein>
    <submittedName>
        <fullName evidence="8">Transposase</fullName>
    </submittedName>
</protein>
<keyword evidence="4" id="KW-0238">DNA-binding</keyword>
<evidence type="ECO:0000259" key="6">
    <source>
        <dbReference type="Pfam" id="PF01609"/>
    </source>
</evidence>
<evidence type="ECO:0000256" key="1">
    <source>
        <dbReference type="ARBA" id="ARBA00003544"/>
    </source>
</evidence>
<dbReference type="Proteomes" id="UP000030856">
    <property type="component" value="Unassembled WGS sequence"/>
</dbReference>
<evidence type="ECO:0000259" key="7">
    <source>
        <dbReference type="Pfam" id="PF05598"/>
    </source>
</evidence>
<dbReference type="PANTHER" id="PTHR35604:SF2">
    <property type="entry name" value="TRANSPOSASE INSH FOR INSERTION SEQUENCE ELEMENT IS5A-RELATED"/>
    <property type="match status" value="1"/>
</dbReference>
<keyword evidence="3" id="KW-0815">Transposition</keyword>
<gene>
    <name evidence="8" type="ORF">JV46_07740</name>
</gene>
<dbReference type="GO" id="GO:0004803">
    <property type="term" value="F:transposase activity"/>
    <property type="evidence" value="ECO:0007669"/>
    <property type="project" value="InterPro"/>
</dbReference>
<keyword evidence="9" id="KW-1185">Reference proteome</keyword>
<dbReference type="PATRIC" id="fig|2340.3.peg.1327"/>
<accession>A0A0B0H6E0</accession>
<proteinExistence type="inferred from homology"/>
<dbReference type="NCBIfam" id="NF033581">
    <property type="entry name" value="transpos_IS5_4"/>
    <property type="match status" value="1"/>
</dbReference>
<dbReference type="STRING" id="2340.JV46_07740"/>
<name>A0A0B0H6E0_SOVGS</name>
<comment type="similarity">
    <text evidence="2">Belongs to the transposase 11 family.</text>
</comment>
<evidence type="ECO:0000313" key="9">
    <source>
        <dbReference type="Proteomes" id="UP000030856"/>
    </source>
</evidence>
<comment type="caution">
    <text evidence="8">The sequence shown here is derived from an EMBL/GenBank/DDBJ whole genome shotgun (WGS) entry which is preliminary data.</text>
</comment>